<dbReference type="PANTHER" id="PTHR10623">
    <property type="entry name" value="MICROTUBULE-ASSOCIATED PROTEIN RP/EB FAMILY MEMBER"/>
    <property type="match status" value="1"/>
</dbReference>
<keyword evidence="8" id="KW-0131">Cell cycle</keyword>
<protein>
    <submittedName>
        <fullName evidence="14">Putative microtubule associated protein EB1</fullName>
    </submittedName>
</protein>
<evidence type="ECO:0000256" key="5">
    <source>
        <dbReference type="ARBA" id="ARBA00022701"/>
    </source>
</evidence>
<keyword evidence="3" id="KW-0963">Cytoplasm</keyword>
<evidence type="ECO:0000256" key="6">
    <source>
        <dbReference type="ARBA" id="ARBA00022776"/>
    </source>
</evidence>
<dbReference type="PROSITE" id="PS50021">
    <property type="entry name" value="CH"/>
    <property type="match status" value="1"/>
</dbReference>
<evidence type="ECO:0000256" key="7">
    <source>
        <dbReference type="ARBA" id="ARBA00023212"/>
    </source>
</evidence>
<dbReference type="InterPro" id="IPR027328">
    <property type="entry name" value="MAPRE"/>
</dbReference>
<dbReference type="Gene3D" id="1.20.5.1430">
    <property type="match status" value="1"/>
</dbReference>
<feature type="coiled-coil region" evidence="10">
    <location>
        <begin position="187"/>
        <end position="214"/>
    </location>
</feature>
<evidence type="ECO:0000259" key="12">
    <source>
        <dbReference type="PROSITE" id="PS50021"/>
    </source>
</evidence>
<comment type="caution">
    <text evidence="14">The sequence shown here is derived from an EMBL/GenBank/DDBJ whole genome shotgun (WGS) entry which is preliminary data.</text>
</comment>
<dbReference type="InterPro" id="IPR036872">
    <property type="entry name" value="CH_dom_sf"/>
</dbReference>
<comment type="subcellular location">
    <subcellularLocation>
        <location evidence="1">Cytoplasm</location>
        <location evidence="1">Cytoskeleton</location>
    </subcellularLocation>
</comment>
<feature type="domain" description="Calponin-homology (CH)" evidence="12">
    <location>
        <begin position="13"/>
        <end position="115"/>
    </location>
</feature>
<feature type="compositionally biased region" description="Low complexity" evidence="11">
    <location>
        <begin position="155"/>
        <end position="183"/>
    </location>
</feature>
<dbReference type="AlphaFoldDB" id="A0A836CQU4"/>
<dbReference type="PROSITE" id="PS51230">
    <property type="entry name" value="EB1_C"/>
    <property type="match status" value="1"/>
</dbReference>
<dbReference type="Proteomes" id="UP000664859">
    <property type="component" value="Unassembled WGS sequence"/>
</dbReference>
<keyword evidence="5 9" id="KW-0493">Microtubule</keyword>
<keyword evidence="10" id="KW-0175">Coiled coil</keyword>
<evidence type="ECO:0000256" key="1">
    <source>
        <dbReference type="ARBA" id="ARBA00004245"/>
    </source>
</evidence>
<evidence type="ECO:0000256" key="3">
    <source>
        <dbReference type="ARBA" id="ARBA00022490"/>
    </source>
</evidence>
<evidence type="ECO:0000259" key="13">
    <source>
        <dbReference type="PROSITE" id="PS51230"/>
    </source>
</evidence>
<dbReference type="EMBL" id="JAFCMP010000008">
    <property type="protein sequence ID" value="KAG5192266.1"/>
    <property type="molecule type" value="Genomic_DNA"/>
</dbReference>
<dbReference type="FunFam" id="1.10.418.10:FF:000028">
    <property type="entry name" value="RP/EB family microtubule-associated protein"/>
    <property type="match status" value="1"/>
</dbReference>
<evidence type="ECO:0000256" key="2">
    <source>
        <dbReference type="ARBA" id="ARBA00010729"/>
    </source>
</evidence>
<dbReference type="SUPFAM" id="SSF140612">
    <property type="entry name" value="EB1 dimerisation domain-like"/>
    <property type="match status" value="1"/>
</dbReference>
<evidence type="ECO:0000313" key="15">
    <source>
        <dbReference type="Proteomes" id="UP000664859"/>
    </source>
</evidence>
<evidence type="ECO:0000256" key="4">
    <source>
        <dbReference type="ARBA" id="ARBA00022618"/>
    </source>
</evidence>
<evidence type="ECO:0000313" key="14">
    <source>
        <dbReference type="EMBL" id="KAG5192266.1"/>
    </source>
</evidence>
<dbReference type="Pfam" id="PF03271">
    <property type="entry name" value="EB1"/>
    <property type="match status" value="1"/>
</dbReference>
<proteinExistence type="inferred from homology"/>
<reference evidence="14" key="1">
    <citation type="submission" date="2021-02" db="EMBL/GenBank/DDBJ databases">
        <title>First Annotated Genome of the Yellow-green Alga Tribonema minus.</title>
        <authorList>
            <person name="Mahan K.M."/>
        </authorList>
    </citation>
    <scope>NUCLEOTIDE SEQUENCE</scope>
    <source>
        <strain evidence="14">UTEX B ZZ1240</strain>
    </source>
</reference>
<dbReference type="InterPro" id="IPR004953">
    <property type="entry name" value="EB1_C"/>
</dbReference>
<dbReference type="InterPro" id="IPR036133">
    <property type="entry name" value="EB1_C_sf"/>
</dbReference>
<name>A0A836CQU4_9STRA</name>
<evidence type="ECO:0000256" key="8">
    <source>
        <dbReference type="ARBA" id="ARBA00023306"/>
    </source>
</evidence>
<dbReference type="OrthoDB" id="2119228at2759"/>
<keyword evidence="6" id="KW-0498">Mitosis</keyword>
<keyword evidence="7" id="KW-0206">Cytoskeleton</keyword>
<feature type="compositionally biased region" description="Low complexity" evidence="11">
    <location>
        <begin position="136"/>
        <end position="148"/>
    </location>
</feature>
<dbReference type="Gene3D" id="1.10.418.10">
    <property type="entry name" value="Calponin-like domain"/>
    <property type="match status" value="1"/>
</dbReference>
<sequence>MSSAVGMMDEAYFVGRREILEWLNGTLSLNLSKIEETASGCVALQLMDACYPGQVSIQKLNWSARNDYEFIQNYKLLQTAFDKFHVDKHIPVDKIVRAKYQDNLEFMQWFKRYVEITGPAPGYDPVAARSKGKGAPGASSGQPAARTTAARRDAAAAAAPAATRKASTTARTTGAAAAKATSTSTELTRAQDEVAELKVAVEVLEKERDFYFEKLRDVEVLLQLREEQGKPVDGMQDIFKILYATTDNCVAVSDEGQVLEGETARAYKEGAAANGEAEEVLLEA</sequence>
<evidence type="ECO:0000256" key="9">
    <source>
        <dbReference type="PROSITE-ProRule" id="PRU00576"/>
    </source>
</evidence>
<dbReference type="GO" id="GO:0008017">
    <property type="term" value="F:microtubule binding"/>
    <property type="evidence" value="ECO:0007669"/>
    <property type="project" value="InterPro"/>
</dbReference>
<accession>A0A836CQU4</accession>
<dbReference type="SUPFAM" id="SSF47576">
    <property type="entry name" value="Calponin-homology domain, CH-domain"/>
    <property type="match status" value="1"/>
</dbReference>
<evidence type="ECO:0000256" key="10">
    <source>
        <dbReference type="SAM" id="Coils"/>
    </source>
</evidence>
<organism evidence="14 15">
    <name type="scientific">Tribonema minus</name>
    <dbReference type="NCBI Taxonomy" id="303371"/>
    <lineage>
        <taxon>Eukaryota</taxon>
        <taxon>Sar</taxon>
        <taxon>Stramenopiles</taxon>
        <taxon>Ochrophyta</taxon>
        <taxon>PX clade</taxon>
        <taxon>Xanthophyceae</taxon>
        <taxon>Tribonematales</taxon>
        <taxon>Tribonemataceae</taxon>
        <taxon>Tribonema</taxon>
    </lineage>
</organism>
<gene>
    <name evidence="14" type="ORF">JKP88DRAFT_271195</name>
</gene>
<dbReference type="GO" id="GO:0051301">
    <property type="term" value="P:cell division"/>
    <property type="evidence" value="ECO:0007669"/>
    <property type="project" value="UniProtKB-KW"/>
</dbReference>
<evidence type="ECO:0000256" key="11">
    <source>
        <dbReference type="SAM" id="MobiDB-lite"/>
    </source>
</evidence>
<comment type="similarity">
    <text evidence="2">Belongs to the MAPRE family.</text>
</comment>
<dbReference type="Pfam" id="PF00307">
    <property type="entry name" value="CH"/>
    <property type="match status" value="1"/>
</dbReference>
<keyword evidence="4" id="KW-0132">Cell division</keyword>
<feature type="domain" description="EB1 C-terminal" evidence="13">
    <location>
        <begin position="179"/>
        <end position="251"/>
    </location>
</feature>
<dbReference type="InterPro" id="IPR001715">
    <property type="entry name" value="CH_dom"/>
</dbReference>
<feature type="region of interest" description="Disordered" evidence="11">
    <location>
        <begin position="125"/>
        <end position="183"/>
    </location>
</feature>
<keyword evidence="15" id="KW-1185">Reference proteome</keyword>
<dbReference type="GO" id="GO:0005874">
    <property type="term" value="C:microtubule"/>
    <property type="evidence" value="ECO:0007669"/>
    <property type="project" value="UniProtKB-KW"/>
</dbReference>